<gene>
    <name evidence="1" type="ORF">BM524_19730</name>
</gene>
<proteinExistence type="predicted"/>
<evidence type="ECO:0000313" key="2">
    <source>
        <dbReference type="Proteomes" id="UP000182101"/>
    </source>
</evidence>
<dbReference type="EMBL" id="CP018025">
    <property type="protein sequence ID" value="APD92153.1"/>
    <property type="molecule type" value="Genomic_DNA"/>
</dbReference>
<organism evidence="1 2">
    <name type="scientific">Alteromonas mediterranea</name>
    <dbReference type="NCBI Taxonomy" id="314275"/>
    <lineage>
        <taxon>Bacteria</taxon>
        <taxon>Pseudomonadati</taxon>
        <taxon>Pseudomonadota</taxon>
        <taxon>Gammaproteobacteria</taxon>
        <taxon>Alteromonadales</taxon>
        <taxon>Alteromonadaceae</taxon>
        <taxon>Alteromonas/Salinimonas group</taxon>
        <taxon>Alteromonas</taxon>
    </lineage>
</organism>
<reference evidence="1 2" key="1">
    <citation type="submission" date="2016-11" db="EMBL/GenBank/DDBJ databases">
        <title>Networking in microbes: conjugative elements and plasmids in the genus Alteromonas.</title>
        <authorList>
            <person name="Lopez-Perez M."/>
            <person name="Ramon-Marco N."/>
            <person name="Rodriguez-Valera F."/>
        </authorList>
    </citation>
    <scope>NUCLEOTIDE SEQUENCE [LARGE SCALE GENOMIC DNA]</scope>
    <source>
        <strain evidence="1 2">CP48</strain>
        <plasmid evidence="2">pamcp48-600</plasmid>
    </source>
</reference>
<name>A0AAC9JEC2_9ALTE</name>
<sequence length="219" mass="24927">MSSQNFYFPEPIGNNLPKEYTLILKEESLIESASELQSALAAINVLLSFNDCYQIYMKAQHIPVSENISNYLPIAIRPLRMLDRVNTVLLHEFTSQPVVIEALYDYDKPEELTTINIISSRRVKLSDALIARSSTGTSQDHESASLALDFVPRNTVAINEALSVVDHKLREKYLSEFQTGAFRKRETYFDVCERADGDPTALLFIEDYLQKTTEQLAKR</sequence>
<dbReference type="RefSeq" id="WP_071960766.1">
    <property type="nucleotide sequence ID" value="NZ_CP018025.1"/>
</dbReference>
<keyword evidence="1" id="KW-0614">Plasmid</keyword>
<dbReference type="AlphaFoldDB" id="A0AAC9JEC2"/>
<accession>A0AAC9JEC2</accession>
<evidence type="ECO:0000313" key="1">
    <source>
        <dbReference type="EMBL" id="APD92153.1"/>
    </source>
</evidence>
<protein>
    <submittedName>
        <fullName evidence="1">Uncharacterized protein</fullName>
    </submittedName>
</protein>
<geneLocation type="plasmid" evidence="2">
    <name>pamcp48-600</name>
</geneLocation>
<dbReference type="Proteomes" id="UP000182101">
    <property type="component" value="Plasmid pAMCP48-600"/>
</dbReference>